<dbReference type="OrthoDB" id="9798081at2"/>
<dbReference type="InterPro" id="IPR000182">
    <property type="entry name" value="GNAT_dom"/>
</dbReference>
<keyword evidence="2" id="KW-0808">Transferase</keyword>
<dbReference type="Proteomes" id="UP000287352">
    <property type="component" value="Unassembled WGS sequence"/>
</dbReference>
<accession>A0A402A835</accession>
<dbReference type="PANTHER" id="PTHR43792">
    <property type="entry name" value="GNAT FAMILY, PUTATIVE (AFU_ORTHOLOGUE AFUA_3G00765)-RELATED-RELATED"/>
    <property type="match status" value="1"/>
</dbReference>
<evidence type="ECO:0000313" key="2">
    <source>
        <dbReference type="EMBL" id="GCE15166.1"/>
    </source>
</evidence>
<dbReference type="Pfam" id="PF13302">
    <property type="entry name" value="Acetyltransf_3"/>
    <property type="match status" value="1"/>
</dbReference>
<keyword evidence="3" id="KW-1185">Reference proteome</keyword>
<reference evidence="3" key="1">
    <citation type="submission" date="2018-12" db="EMBL/GenBank/DDBJ databases">
        <title>Tengunoibacter tsumagoiensis gen. nov., sp. nov., Dictyobacter kobayashii sp. nov., D. alpinus sp. nov., and D. joshuensis sp. nov. and description of Dictyobacteraceae fam. nov. within the order Ktedonobacterales isolated from Tengu-no-mugimeshi.</title>
        <authorList>
            <person name="Wang C.M."/>
            <person name="Zheng Y."/>
            <person name="Sakai Y."/>
            <person name="Toyoda A."/>
            <person name="Minakuchi Y."/>
            <person name="Abe K."/>
            <person name="Yokota A."/>
            <person name="Yabe S."/>
        </authorList>
    </citation>
    <scope>NUCLEOTIDE SEQUENCE [LARGE SCALE GENOMIC DNA]</scope>
    <source>
        <strain evidence="3">Uno3</strain>
    </source>
</reference>
<dbReference type="PANTHER" id="PTHR43792:SF1">
    <property type="entry name" value="N-ACETYLTRANSFERASE DOMAIN-CONTAINING PROTEIN"/>
    <property type="match status" value="1"/>
</dbReference>
<dbReference type="InterPro" id="IPR016181">
    <property type="entry name" value="Acyl_CoA_acyltransferase"/>
</dbReference>
<feature type="domain" description="N-acetyltransferase" evidence="1">
    <location>
        <begin position="11"/>
        <end position="199"/>
    </location>
</feature>
<dbReference type="EMBL" id="BIFR01000002">
    <property type="protein sequence ID" value="GCE15166.1"/>
    <property type="molecule type" value="Genomic_DNA"/>
</dbReference>
<gene>
    <name evidence="2" type="ORF">KTT_50250</name>
</gene>
<name>A0A402A835_9CHLR</name>
<dbReference type="PROSITE" id="PS51186">
    <property type="entry name" value="GNAT"/>
    <property type="match status" value="1"/>
</dbReference>
<dbReference type="InterPro" id="IPR051531">
    <property type="entry name" value="N-acetyltransferase"/>
</dbReference>
<evidence type="ECO:0000259" key="1">
    <source>
        <dbReference type="PROSITE" id="PS51186"/>
    </source>
</evidence>
<comment type="caution">
    <text evidence="2">The sequence shown here is derived from an EMBL/GenBank/DDBJ whole genome shotgun (WGS) entry which is preliminary data.</text>
</comment>
<dbReference type="AlphaFoldDB" id="A0A402A835"/>
<dbReference type="SUPFAM" id="SSF55729">
    <property type="entry name" value="Acyl-CoA N-acyltransferases (Nat)"/>
    <property type="match status" value="1"/>
</dbReference>
<proteinExistence type="predicted"/>
<organism evidence="2 3">
    <name type="scientific">Tengunoibacter tsumagoiensis</name>
    <dbReference type="NCBI Taxonomy" id="2014871"/>
    <lineage>
        <taxon>Bacteria</taxon>
        <taxon>Bacillati</taxon>
        <taxon>Chloroflexota</taxon>
        <taxon>Ktedonobacteria</taxon>
        <taxon>Ktedonobacterales</taxon>
        <taxon>Dictyobacteraceae</taxon>
        <taxon>Tengunoibacter</taxon>
    </lineage>
</organism>
<dbReference type="GO" id="GO:0016747">
    <property type="term" value="F:acyltransferase activity, transferring groups other than amino-acyl groups"/>
    <property type="evidence" value="ECO:0007669"/>
    <property type="project" value="InterPro"/>
</dbReference>
<protein>
    <submittedName>
        <fullName evidence="2">Alanine acetyltransferase</fullName>
    </submittedName>
</protein>
<dbReference type="Gene3D" id="3.40.630.30">
    <property type="match status" value="1"/>
</dbReference>
<sequence length="205" mass="23413">MRVPPLETERLIIRPFTLNDLDDIHQILDVDLLAAEFGTEGANTRDERKSWLQWTILSYEELAKLNQPPYGDRAVVLKQTQQVIGACGFVPCFRAFEQLPSLRSGSQDADVYFKSPEFGLFYALSPTYQRQGYTTEAIQALINYAFTQLHLKRIVATTTYENVASIGVMRNVGMRIEKNPFPDPPWFQVVGILENRPANLRQTRS</sequence>
<evidence type="ECO:0000313" key="3">
    <source>
        <dbReference type="Proteomes" id="UP000287352"/>
    </source>
</evidence>